<proteinExistence type="predicted"/>
<organism evidence="1 2">
    <name type="scientific">Panagrolaimus sp. ES5</name>
    <dbReference type="NCBI Taxonomy" id="591445"/>
    <lineage>
        <taxon>Eukaryota</taxon>
        <taxon>Metazoa</taxon>
        <taxon>Ecdysozoa</taxon>
        <taxon>Nematoda</taxon>
        <taxon>Chromadorea</taxon>
        <taxon>Rhabditida</taxon>
        <taxon>Tylenchina</taxon>
        <taxon>Panagrolaimomorpha</taxon>
        <taxon>Panagrolaimoidea</taxon>
        <taxon>Panagrolaimidae</taxon>
        <taxon>Panagrolaimus</taxon>
    </lineage>
</organism>
<evidence type="ECO:0000313" key="1">
    <source>
        <dbReference type="Proteomes" id="UP000887579"/>
    </source>
</evidence>
<evidence type="ECO:0000313" key="2">
    <source>
        <dbReference type="WBParaSite" id="ES5_v2.g26830.t1"/>
    </source>
</evidence>
<sequence length="233" mass="25814">MNWCPSIHFIETATNNYGQGEIDNYGLPDFGQNGVESGGGIYGAPITPIIPVNKFTKPPYPFEEGSKVTWPSHGGKHTTKKPDSNPSEGETTNEKDGWIDVVITQIPPIIVVNPTTHTVNNNLKPTQYPPWNPHQIIVPDFAQIGNPHQPHPTLSSLPSIPITPSIPRPTEKPPWINSITFHPPIQPHHTLSPDSRKQTINPDDEWIIQPIEGMPNLPNQPIKPTPTEHAVQR</sequence>
<dbReference type="WBParaSite" id="ES5_v2.g26830.t1">
    <property type="protein sequence ID" value="ES5_v2.g26830.t1"/>
    <property type="gene ID" value="ES5_v2.g26830"/>
</dbReference>
<accession>A0AC34GAX3</accession>
<dbReference type="Proteomes" id="UP000887579">
    <property type="component" value="Unplaced"/>
</dbReference>
<reference evidence="2" key="1">
    <citation type="submission" date="2022-11" db="UniProtKB">
        <authorList>
            <consortium name="WormBaseParasite"/>
        </authorList>
    </citation>
    <scope>IDENTIFICATION</scope>
</reference>
<name>A0AC34GAX3_9BILA</name>
<protein>
    <submittedName>
        <fullName evidence="2">Uncharacterized protein</fullName>
    </submittedName>
</protein>